<evidence type="ECO:0000313" key="1">
    <source>
        <dbReference type="Ensembl" id="ENSPNYP00000023730.1"/>
    </source>
</evidence>
<name>A0A3B4GL56_9CICH</name>
<dbReference type="Ensembl" id="ENSPNYT00000024312.1">
    <property type="protein sequence ID" value="ENSPNYP00000023730.1"/>
    <property type="gene ID" value="ENSPNYG00000017931.1"/>
</dbReference>
<reference evidence="1" key="1">
    <citation type="submission" date="2023-09" db="UniProtKB">
        <authorList>
            <consortium name="Ensembl"/>
        </authorList>
    </citation>
    <scope>IDENTIFICATION</scope>
</reference>
<dbReference type="GeneTree" id="ENSGT00420000030417"/>
<organism evidence="1">
    <name type="scientific">Pundamilia nyererei</name>
    <dbReference type="NCBI Taxonomy" id="303518"/>
    <lineage>
        <taxon>Eukaryota</taxon>
        <taxon>Metazoa</taxon>
        <taxon>Chordata</taxon>
        <taxon>Craniata</taxon>
        <taxon>Vertebrata</taxon>
        <taxon>Euteleostomi</taxon>
        <taxon>Actinopterygii</taxon>
        <taxon>Neopterygii</taxon>
        <taxon>Teleostei</taxon>
        <taxon>Neoteleostei</taxon>
        <taxon>Acanthomorphata</taxon>
        <taxon>Ovalentaria</taxon>
        <taxon>Cichlomorphae</taxon>
        <taxon>Cichliformes</taxon>
        <taxon>Cichlidae</taxon>
        <taxon>African cichlids</taxon>
        <taxon>Pseudocrenilabrinae</taxon>
        <taxon>Haplochromini</taxon>
        <taxon>Pundamilia</taxon>
    </lineage>
</organism>
<protein>
    <submittedName>
        <fullName evidence="1">Uncharacterized protein</fullName>
    </submittedName>
</protein>
<sequence>NFPSTMVWQMAFFPDNKDSKQQHLASSQDPNCLLSTIDGFFCVSGLTDEKVKAYLSLHPQILDDFVLESVSAETLDRWLKRKTNGGGLEPIPATIGREAGYTLHKVTNLIQG</sequence>
<accession>A0A3B4GL56</accession>
<dbReference type="STRING" id="303518.ENSPNYP00000023730"/>
<dbReference type="AlphaFoldDB" id="A0A3B4GL56"/>
<proteinExistence type="predicted"/>